<proteinExistence type="predicted"/>
<dbReference type="InterPro" id="IPR000160">
    <property type="entry name" value="GGDEF_dom"/>
</dbReference>
<organism evidence="5 6">
    <name type="scientific">Vibrio azureus NBRC 104587</name>
    <dbReference type="NCBI Taxonomy" id="1219077"/>
    <lineage>
        <taxon>Bacteria</taxon>
        <taxon>Pseudomonadati</taxon>
        <taxon>Pseudomonadota</taxon>
        <taxon>Gammaproteobacteria</taxon>
        <taxon>Vibrionales</taxon>
        <taxon>Vibrionaceae</taxon>
        <taxon>Vibrio</taxon>
    </lineage>
</organism>
<comment type="caution">
    <text evidence="5">The sequence shown here is derived from an EMBL/GenBank/DDBJ whole genome shotgun (WGS) entry which is preliminary data.</text>
</comment>
<dbReference type="OrthoDB" id="9812260at2"/>
<dbReference type="NCBIfam" id="TIGR00254">
    <property type="entry name" value="GGDEF"/>
    <property type="match status" value="1"/>
</dbReference>
<dbReference type="GO" id="GO:0005886">
    <property type="term" value="C:plasma membrane"/>
    <property type="evidence" value="ECO:0007669"/>
    <property type="project" value="TreeGrafter"/>
</dbReference>
<accession>U3AQ55</accession>
<dbReference type="CDD" id="cd01949">
    <property type="entry name" value="GGDEF"/>
    <property type="match status" value="1"/>
</dbReference>
<dbReference type="Pfam" id="PF20975">
    <property type="entry name" value="DGCcoil"/>
    <property type="match status" value="1"/>
</dbReference>
<dbReference type="EMBL" id="BATL01000025">
    <property type="protein sequence ID" value="GAD75422.1"/>
    <property type="molecule type" value="Genomic_DNA"/>
</dbReference>
<dbReference type="Gene3D" id="3.30.70.270">
    <property type="match status" value="1"/>
</dbReference>
<dbReference type="SUPFAM" id="SSF55073">
    <property type="entry name" value="Nucleotide cyclase"/>
    <property type="match status" value="1"/>
</dbReference>
<dbReference type="PANTHER" id="PTHR45138:SF9">
    <property type="entry name" value="DIGUANYLATE CYCLASE DGCM-RELATED"/>
    <property type="match status" value="1"/>
</dbReference>
<evidence type="ECO:0000256" key="3">
    <source>
        <dbReference type="SAM" id="Coils"/>
    </source>
</evidence>
<dbReference type="InterPro" id="IPR043128">
    <property type="entry name" value="Rev_trsase/Diguanyl_cyclase"/>
</dbReference>
<dbReference type="Proteomes" id="UP000016567">
    <property type="component" value="Unassembled WGS sequence"/>
</dbReference>
<feature type="coiled-coil region" evidence="3">
    <location>
        <begin position="318"/>
        <end position="345"/>
    </location>
</feature>
<dbReference type="GO" id="GO:0052621">
    <property type="term" value="F:diguanylate cyclase activity"/>
    <property type="evidence" value="ECO:0007669"/>
    <property type="project" value="UniProtKB-EC"/>
</dbReference>
<evidence type="ECO:0000256" key="2">
    <source>
        <dbReference type="ARBA" id="ARBA00034247"/>
    </source>
</evidence>
<evidence type="ECO:0000256" key="1">
    <source>
        <dbReference type="ARBA" id="ARBA00012528"/>
    </source>
</evidence>
<dbReference type="SMART" id="SM00267">
    <property type="entry name" value="GGDEF"/>
    <property type="match status" value="1"/>
</dbReference>
<dbReference type="InterPro" id="IPR050469">
    <property type="entry name" value="Diguanylate_Cyclase"/>
</dbReference>
<feature type="domain" description="GGDEF" evidence="4">
    <location>
        <begin position="397"/>
        <end position="525"/>
    </location>
</feature>
<keyword evidence="6" id="KW-1185">Reference proteome</keyword>
<comment type="catalytic activity">
    <reaction evidence="2">
        <text>2 GTP = 3',3'-c-di-GMP + 2 diphosphate</text>
        <dbReference type="Rhea" id="RHEA:24898"/>
        <dbReference type="ChEBI" id="CHEBI:33019"/>
        <dbReference type="ChEBI" id="CHEBI:37565"/>
        <dbReference type="ChEBI" id="CHEBI:58805"/>
        <dbReference type="EC" id="2.7.7.65"/>
    </reaction>
</comment>
<evidence type="ECO:0000313" key="5">
    <source>
        <dbReference type="EMBL" id="GAD75422.1"/>
    </source>
</evidence>
<evidence type="ECO:0000313" key="6">
    <source>
        <dbReference type="Proteomes" id="UP000016567"/>
    </source>
</evidence>
<dbReference type="InterPro" id="IPR029787">
    <property type="entry name" value="Nucleotide_cyclase"/>
</dbReference>
<dbReference type="STRING" id="1219077.VAZ01S_025_00160"/>
<dbReference type="EC" id="2.7.7.65" evidence="1"/>
<keyword evidence="3" id="KW-0175">Coiled coil</keyword>
<sequence>MGILESDLQSQLRHLSCQLEQLKLTHRDASLKFQREQHILKRLVISVITVLETTSDEFPPQASFYLTKIQQGLENQTDISLLLPHLTVLESQLKHHKQGIERQRRLFNEKLQHSANSLLKKTGSAPELSHNIRAILSASSDKAYPIQEHALKLIALYDQALKIHTETVDSGSGSENHSLFTAHNDLNDLIDALQHTITELDFDGEFGPQLLDIRSQLLLGVNSETLLELTLKTLKLVVEATRNERHLSQQFLQKLTLSISSSLNTAIHNEALYLNTFEHRQGINNEMRHLINQSQQALEHSQNLDELQVQMTPLLTNLASLSQRLERLESRERKLQERLQYHKHQTEIVLETTQNFHRALEAQTQRTLYDPLTKMLNRSAFIQRLESEYQRWVRSQCHLHLTLFDIDKFAAINKHYGLKAGDKALKIIARTMHKHVKEKNVLARFNGEEFMLLMIDETEDRNLSIVTNIQQEIRQLPFRFREQDIMITLTAVTTTFNNSDTPEKVLERLTSQLEESKQITRLTHE</sequence>
<dbReference type="GO" id="GO:1902201">
    <property type="term" value="P:negative regulation of bacterial-type flagellum-dependent cell motility"/>
    <property type="evidence" value="ECO:0007669"/>
    <property type="project" value="TreeGrafter"/>
</dbReference>
<reference evidence="5 6" key="1">
    <citation type="submission" date="2013-09" db="EMBL/GenBank/DDBJ databases">
        <title>Whole genome shotgun sequence of Vibrio azureus NBRC 104587.</title>
        <authorList>
            <person name="Isaki S."/>
            <person name="Hosoyama A."/>
            <person name="Numata M."/>
            <person name="Hashimoto M."/>
            <person name="Hosoyama Y."/>
            <person name="Tsuchikane K."/>
            <person name="Noguchi M."/>
            <person name="Hirakata S."/>
            <person name="Ichikawa N."/>
            <person name="Ohji S."/>
            <person name="Yamazoe A."/>
            <person name="Fujita N."/>
        </authorList>
    </citation>
    <scope>NUCLEOTIDE SEQUENCE [LARGE SCALE GENOMIC DNA]</scope>
    <source>
        <strain evidence="5 6">NBRC 104587</strain>
    </source>
</reference>
<dbReference type="PROSITE" id="PS50887">
    <property type="entry name" value="GGDEF"/>
    <property type="match status" value="1"/>
</dbReference>
<dbReference type="eggNOG" id="COG2199">
    <property type="taxonomic scope" value="Bacteria"/>
</dbReference>
<dbReference type="Pfam" id="PF00990">
    <property type="entry name" value="GGDEF"/>
    <property type="match status" value="1"/>
</dbReference>
<dbReference type="RefSeq" id="WP_021709181.1">
    <property type="nucleotide sequence ID" value="NZ_BAOB01000004.1"/>
</dbReference>
<dbReference type="PANTHER" id="PTHR45138">
    <property type="entry name" value="REGULATORY COMPONENTS OF SENSORY TRANSDUCTION SYSTEM"/>
    <property type="match status" value="1"/>
</dbReference>
<dbReference type="AlphaFoldDB" id="U3AQ55"/>
<name>U3AQ55_9VIBR</name>
<evidence type="ECO:0000259" key="4">
    <source>
        <dbReference type="PROSITE" id="PS50887"/>
    </source>
</evidence>
<dbReference type="GO" id="GO:0043709">
    <property type="term" value="P:cell adhesion involved in single-species biofilm formation"/>
    <property type="evidence" value="ECO:0007669"/>
    <property type="project" value="TreeGrafter"/>
</dbReference>
<dbReference type="InterPro" id="IPR048516">
    <property type="entry name" value="DGCcoil"/>
</dbReference>
<gene>
    <name evidence="5" type="ORF">VAZ01S_025_00160</name>
</gene>
<protein>
    <recommendedName>
        <fullName evidence="1">diguanylate cyclase</fullName>
        <ecNumber evidence="1">2.7.7.65</ecNumber>
    </recommendedName>
</protein>